<reference evidence="1" key="1">
    <citation type="submission" date="2019-08" db="EMBL/GenBank/DDBJ databases">
        <authorList>
            <person name="Kucharzyk K."/>
            <person name="Murdoch R.W."/>
            <person name="Higgins S."/>
            <person name="Loffler F."/>
        </authorList>
    </citation>
    <scope>NUCLEOTIDE SEQUENCE</scope>
</reference>
<name>A0A645FJM4_9ZZZZ</name>
<gene>
    <name evidence="1" type="ORF">SDC9_159751</name>
</gene>
<evidence type="ECO:0000313" key="1">
    <source>
        <dbReference type="EMBL" id="MPN12433.1"/>
    </source>
</evidence>
<accession>A0A645FJM4</accession>
<proteinExistence type="predicted"/>
<dbReference type="AlphaFoldDB" id="A0A645FJM4"/>
<comment type="caution">
    <text evidence="1">The sequence shown here is derived from an EMBL/GenBank/DDBJ whole genome shotgun (WGS) entry which is preliminary data.</text>
</comment>
<protein>
    <submittedName>
        <fullName evidence="1">Uncharacterized protein</fullName>
    </submittedName>
</protein>
<sequence>MSVQLASQHHFDQFNLRQLAGFPAADKTAVTQDGDPIADLIDLIKKMGDEDQTHAAIAQMPH</sequence>
<organism evidence="1">
    <name type="scientific">bioreactor metagenome</name>
    <dbReference type="NCBI Taxonomy" id="1076179"/>
    <lineage>
        <taxon>unclassified sequences</taxon>
        <taxon>metagenomes</taxon>
        <taxon>ecological metagenomes</taxon>
    </lineage>
</organism>
<dbReference type="EMBL" id="VSSQ01058778">
    <property type="protein sequence ID" value="MPN12433.1"/>
    <property type="molecule type" value="Genomic_DNA"/>
</dbReference>